<keyword evidence="3" id="KW-1185">Reference proteome</keyword>
<name>A0A9N8VRH2_9GLOM</name>
<accession>A0A9N8VRH2</accession>
<proteinExistence type="predicted"/>
<dbReference type="Proteomes" id="UP000789342">
    <property type="component" value="Unassembled WGS sequence"/>
</dbReference>
<dbReference type="OrthoDB" id="2321371at2759"/>
<dbReference type="EMBL" id="CAJVPV010000461">
    <property type="protein sequence ID" value="CAG8458151.1"/>
    <property type="molecule type" value="Genomic_DNA"/>
</dbReference>
<feature type="region of interest" description="Disordered" evidence="1">
    <location>
        <begin position="83"/>
        <end position="114"/>
    </location>
</feature>
<reference evidence="2" key="1">
    <citation type="submission" date="2021-06" db="EMBL/GenBank/DDBJ databases">
        <authorList>
            <person name="Kallberg Y."/>
            <person name="Tangrot J."/>
            <person name="Rosling A."/>
        </authorList>
    </citation>
    <scope>NUCLEOTIDE SEQUENCE</scope>
    <source>
        <strain evidence="2">CL551</strain>
    </source>
</reference>
<comment type="caution">
    <text evidence="2">The sequence shown here is derived from an EMBL/GenBank/DDBJ whole genome shotgun (WGS) entry which is preliminary data.</text>
</comment>
<evidence type="ECO:0000313" key="2">
    <source>
        <dbReference type="EMBL" id="CAG8458151.1"/>
    </source>
</evidence>
<evidence type="ECO:0000313" key="3">
    <source>
        <dbReference type="Proteomes" id="UP000789342"/>
    </source>
</evidence>
<evidence type="ECO:0000256" key="1">
    <source>
        <dbReference type="SAM" id="MobiDB-lite"/>
    </source>
</evidence>
<feature type="region of interest" description="Disordered" evidence="1">
    <location>
        <begin position="177"/>
        <end position="234"/>
    </location>
</feature>
<feature type="compositionally biased region" description="Polar residues" evidence="1">
    <location>
        <begin position="105"/>
        <end position="114"/>
    </location>
</feature>
<sequence>MRNILIPTSTLFENYLYRKGSEIPPLEYIDAKRKAHIKSGSLEQHLQHIQAYNLALVTEASLDSSNKNTNRISNLLSIDEHTNIDENENIDETPSAYSREDQRSDLSSPPANVLSRTSIIDEQTTLNPFSCEGQCQDSFYPRTSVPSQTSAINESIPISQEERHPGLFSPLTNMLSQQSTVNGSTPLSQKEGCTDSPSPPLSIPSQKLKVNETTPLSQEGSSPSLSLSMPSQTSIVNEPTPFSGSLTQNSDIERVLAYTGQFFN</sequence>
<feature type="compositionally biased region" description="Low complexity" evidence="1">
    <location>
        <begin position="215"/>
        <end position="234"/>
    </location>
</feature>
<gene>
    <name evidence="2" type="ORF">AMORRO_LOCUS1261</name>
</gene>
<protein>
    <submittedName>
        <fullName evidence="2">3824_t:CDS:1</fullName>
    </submittedName>
</protein>
<dbReference type="AlphaFoldDB" id="A0A9N8VRH2"/>
<feature type="compositionally biased region" description="Polar residues" evidence="1">
    <location>
        <begin position="177"/>
        <end position="188"/>
    </location>
</feature>
<organism evidence="2 3">
    <name type="scientific">Acaulospora morrowiae</name>
    <dbReference type="NCBI Taxonomy" id="94023"/>
    <lineage>
        <taxon>Eukaryota</taxon>
        <taxon>Fungi</taxon>
        <taxon>Fungi incertae sedis</taxon>
        <taxon>Mucoromycota</taxon>
        <taxon>Glomeromycotina</taxon>
        <taxon>Glomeromycetes</taxon>
        <taxon>Diversisporales</taxon>
        <taxon>Acaulosporaceae</taxon>
        <taxon>Acaulospora</taxon>
    </lineage>
</organism>